<dbReference type="GO" id="GO:0003677">
    <property type="term" value="F:DNA binding"/>
    <property type="evidence" value="ECO:0007669"/>
    <property type="project" value="InterPro"/>
</dbReference>
<accession>A0A2A3M849</accession>
<comment type="similarity">
    <text evidence="1">Belongs to the 'phage' integrase family.</text>
</comment>
<evidence type="ECO:0008006" key="5">
    <source>
        <dbReference type="Google" id="ProtNLM"/>
    </source>
</evidence>
<gene>
    <name evidence="3" type="ORF">CMV24_09045</name>
</gene>
<dbReference type="PANTHER" id="PTHR30629">
    <property type="entry name" value="PROPHAGE INTEGRASE"/>
    <property type="match status" value="1"/>
</dbReference>
<evidence type="ECO:0000313" key="4">
    <source>
        <dbReference type="Proteomes" id="UP000218102"/>
    </source>
</evidence>
<proteinExistence type="inferred from homology"/>
<dbReference type="InterPro" id="IPR011010">
    <property type="entry name" value="DNA_brk_join_enz"/>
</dbReference>
<dbReference type="GO" id="GO:0015074">
    <property type="term" value="P:DNA integration"/>
    <property type="evidence" value="ECO:0007669"/>
    <property type="project" value="UniProtKB-KW"/>
</dbReference>
<protein>
    <recommendedName>
        <fullName evidence="5">Integrase</fullName>
    </recommendedName>
</protein>
<evidence type="ECO:0000313" key="3">
    <source>
        <dbReference type="EMBL" id="PBJ95971.1"/>
    </source>
</evidence>
<dbReference type="Proteomes" id="UP000218102">
    <property type="component" value="Unassembled WGS sequence"/>
</dbReference>
<dbReference type="PANTHER" id="PTHR30629:SF6">
    <property type="entry name" value="PROPHAGE INTEGRASE INTA-RELATED"/>
    <property type="match status" value="1"/>
</dbReference>
<comment type="caution">
    <text evidence="3">The sequence shown here is derived from an EMBL/GenBank/DDBJ whole genome shotgun (WGS) entry which is preliminary data.</text>
</comment>
<reference evidence="3 4" key="1">
    <citation type="submission" date="2017-09" db="EMBL/GenBank/DDBJ databases">
        <authorList>
            <person name="Ehlers B."/>
            <person name="Leendertz F.H."/>
        </authorList>
    </citation>
    <scope>NUCLEOTIDE SEQUENCE [LARGE SCALE GENOMIC DNA]</scope>
    <source>
        <strain evidence="3 4">DJ-1</strain>
    </source>
</reference>
<dbReference type="SUPFAM" id="SSF56349">
    <property type="entry name" value="DNA breaking-rejoining enzymes"/>
    <property type="match status" value="1"/>
</dbReference>
<name>A0A2A3M849_PSEDL</name>
<organism evidence="3 4">
    <name type="scientific">Pseudomonas plecoglossicida</name>
    <dbReference type="NCBI Taxonomy" id="70775"/>
    <lineage>
        <taxon>Bacteria</taxon>
        <taxon>Pseudomonadati</taxon>
        <taxon>Pseudomonadota</taxon>
        <taxon>Gammaproteobacteria</taxon>
        <taxon>Pseudomonadales</taxon>
        <taxon>Pseudomonadaceae</taxon>
        <taxon>Pseudomonas</taxon>
    </lineage>
</organism>
<keyword evidence="2" id="KW-0229">DNA integration</keyword>
<sequence length="66" mass="7662">MFPRFGRSEWTSHALRKVSRSTWTDLGIDGHISEMLLNHTPSKIASTYIQTLAMHQRRAALEKWHA</sequence>
<evidence type="ECO:0000256" key="1">
    <source>
        <dbReference type="ARBA" id="ARBA00008857"/>
    </source>
</evidence>
<evidence type="ECO:0000256" key="2">
    <source>
        <dbReference type="ARBA" id="ARBA00022908"/>
    </source>
</evidence>
<dbReference type="AlphaFoldDB" id="A0A2A3M849"/>
<dbReference type="InterPro" id="IPR050808">
    <property type="entry name" value="Phage_Integrase"/>
</dbReference>
<dbReference type="EMBL" id="NTME01000007">
    <property type="protein sequence ID" value="PBJ95971.1"/>
    <property type="molecule type" value="Genomic_DNA"/>
</dbReference>
<dbReference type="RefSeq" id="WP_096010022.1">
    <property type="nucleotide sequence ID" value="NZ_NTME01000007.1"/>
</dbReference>